<accession>A0A0S7E9W5</accession>
<dbReference type="AlphaFoldDB" id="A0A0S7E9W5"/>
<dbReference type="Proteomes" id="UP000069030">
    <property type="component" value="Chromosome"/>
</dbReference>
<dbReference type="Pfam" id="PF00149">
    <property type="entry name" value="Metallophos"/>
    <property type="match status" value="1"/>
</dbReference>
<dbReference type="PANTHER" id="PTHR42850:SF4">
    <property type="entry name" value="ZINC-DEPENDENT ENDOPOLYPHOSPHATASE"/>
    <property type="match status" value="1"/>
</dbReference>
<dbReference type="Gene3D" id="3.60.21.10">
    <property type="match status" value="1"/>
</dbReference>
<dbReference type="CDD" id="cd00144">
    <property type="entry name" value="MPP_PPP_family"/>
    <property type="match status" value="1"/>
</dbReference>
<dbReference type="PRINTS" id="PR00114">
    <property type="entry name" value="STPHPHTASE"/>
</dbReference>
<dbReference type="GO" id="GO:0016791">
    <property type="term" value="F:phosphatase activity"/>
    <property type="evidence" value="ECO:0007669"/>
    <property type="project" value="TreeGrafter"/>
</dbReference>
<dbReference type="PANTHER" id="PTHR42850">
    <property type="entry name" value="METALLOPHOSPHOESTERASE"/>
    <property type="match status" value="1"/>
</dbReference>
<proteinExistence type="predicted"/>
<dbReference type="eggNOG" id="COG0639">
    <property type="taxonomic scope" value="Bacteria"/>
</dbReference>
<name>A0A0S7E9W5_9FLAO</name>
<dbReference type="GO" id="GO:0110154">
    <property type="term" value="P:RNA decapping"/>
    <property type="evidence" value="ECO:0007669"/>
    <property type="project" value="TreeGrafter"/>
</dbReference>
<dbReference type="InterPro" id="IPR029052">
    <property type="entry name" value="Metallo-depent_PP-like"/>
</dbReference>
<evidence type="ECO:0000313" key="1">
    <source>
        <dbReference type="EMBL" id="ALU25540.1"/>
    </source>
</evidence>
<sequence length="246" mass="28703">MSRTLVIGDIHGGYKALLQVMERAKVTPSDKLIFLGDYVDGWSESEKVVEYLLALKETNNCTFLRGNHETLLVNWLETGKENKLWEGNGGDASVKSYSLGNITKEMREKHLHFFRNLQNYYIDENNRLFVHAGFTNLRGVKDEYIEEGLYWDRTLWEMVLSMDTTISKEDIRYPKRLLHYHEIFIGHTPVTNYGFKHPMNFANVWNIDTGAAFLGRISILDIETKEYWQSDVVAELYPDEEGRNHK</sequence>
<dbReference type="EMBL" id="CP013690">
    <property type="protein sequence ID" value="ALU25540.1"/>
    <property type="molecule type" value="Genomic_DNA"/>
</dbReference>
<gene>
    <name evidence="1" type="ORF">AS202_05040</name>
</gene>
<dbReference type="SUPFAM" id="SSF56300">
    <property type="entry name" value="Metallo-dependent phosphatases"/>
    <property type="match status" value="1"/>
</dbReference>
<dbReference type="InterPro" id="IPR050126">
    <property type="entry name" value="Ap4A_hydrolase"/>
</dbReference>
<protein>
    <submittedName>
        <fullName evidence="1">Metallophosphatase</fullName>
    </submittedName>
</protein>
<dbReference type="RefSeq" id="WP_006258015.1">
    <property type="nucleotide sequence ID" value="NZ_BCMQ01000002.1"/>
</dbReference>
<dbReference type="KEGG" id="mod:AS202_05040"/>
<dbReference type="GO" id="GO:0005737">
    <property type="term" value="C:cytoplasm"/>
    <property type="evidence" value="ECO:0007669"/>
    <property type="project" value="TreeGrafter"/>
</dbReference>
<organism evidence="1 2">
    <name type="scientific">Myroides odoratimimus</name>
    <dbReference type="NCBI Taxonomy" id="76832"/>
    <lineage>
        <taxon>Bacteria</taxon>
        <taxon>Pseudomonadati</taxon>
        <taxon>Bacteroidota</taxon>
        <taxon>Flavobacteriia</taxon>
        <taxon>Flavobacteriales</taxon>
        <taxon>Flavobacteriaceae</taxon>
        <taxon>Myroides</taxon>
    </lineage>
</organism>
<dbReference type="InterPro" id="IPR006186">
    <property type="entry name" value="Ser/Thr-sp_prot-phosphatase"/>
</dbReference>
<dbReference type="GO" id="GO:0008803">
    <property type="term" value="F:bis(5'-nucleosyl)-tetraphosphatase (symmetrical) activity"/>
    <property type="evidence" value="ECO:0007669"/>
    <property type="project" value="TreeGrafter"/>
</dbReference>
<dbReference type="InterPro" id="IPR004843">
    <property type="entry name" value="Calcineurin-like_PHP"/>
</dbReference>
<reference evidence="1 2" key="1">
    <citation type="journal article" date="2016" name="J. Zhejiang Univ. Sci. B">
        <title>Antibiotic resistance mechanisms of Myroides sp.</title>
        <authorList>
            <person name="Hu S."/>
            <person name="Yuan S."/>
            <person name="Qu H."/>
            <person name="Jiang T."/>
            <person name="Zhou Y."/>
            <person name="Wang M."/>
            <person name="Ming D."/>
        </authorList>
    </citation>
    <scope>NUCLEOTIDE SEQUENCE [LARGE SCALE GENOMIC DNA]</scope>
    <source>
        <strain evidence="1 2">PR63039</strain>
    </source>
</reference>
<evidence type="ECO:0000313" key="2">
    <source>
        <dbReference type="Proteomes" id="UP000069030"/>
    </source>
</evidence>